<proteinExistence type="predicted"/>
<reference evidence="3 4" key="1">
    <citation type="submission" date="2019-04" db="EMBL/GenBank/DDBJ databases">
        <title>Reference strain of H23.</title>
        <authorList>
            <person name="Luo X."/>
        </authorList>
    </citation>
    <scope>NUCLEOTIDE SEQUENCE [LARGE SCALE GENOMIC DNA]</scope>
    <source>
        <strain evidence="3 4">H23</strain>
    </source>
</reference>
<dbReference type="EMBL" id="SZUA01000002">
    <property type="protein sequence ID" value="TKR30253.1"/>
    <property type="molecule type" value="Genomic_DNA"/>
</dbReference>
<evidence type="ECO:0000256" key="2">
    <source>
        <dbReference type="SAM" id="SignalP"/>
    </source>
</evidence>
<dbReference type="AlphaFoldDB" id="A0A4V5ZPT0"/>
<dbReference type="Gene3D" id="2.160.20.10">
    <property type="entry name" value="Single-stranded right-handed beta-helix, Pectin lyase-like"/>
    <property type="match status" value="1"/>
</dbReference>
<evidence type="ECO:0000313" key="3">
    <source>
        <dbReference type="EMBL" id="TKR30253.1"/>
    </source>
</evidence>
<evidence type="ECO:0000313" key="4">
    <source>
        <dbReference type="Proteomes" id="UP000308707"/>
    </source>
</evidence>
<comment type="caution">
    <text evidence="3">The sequence shown here is derived from an EMBL/GenBank/DDBJ whole genome shotgun (WGS) entry which is preliminary data.</text>
</comment>
<dbReference type="Proteomes" id="UP000308707">
    <property type="component" value="Unassembled WGS sequence"/>
</dbReference>
<keyword evidence="4" id="KW-1185">Reference proteome</keyword>
<sequence length="571" mass="60933">MRPDARTAGLLILSALASAPVAAATYTVGPSGRQFTQLTALFNSPSVNLQPGDIVLVDGNASYAGGIVVTEDDGGAAGNPVIIRWRRDPGTSRPKISGGTHTIKFQESNHVVFEGFDVAGGTSSCVFNAANDVVVRDSVIHDCPAHGVLGADIGSGSFTLEYNEIYNAGQGTQRHAIYVASDEVAFPNSVFRMQYNYVHDGLGGNLLKSRHERNEIYYNWFEGAAYQEMELIGPDCEAQADNPGWTPGLKTENSDVVGNVIIHTSTGWPNAIRAGGDLNGRNMGHVRLVNNTILLDRSGSVNAILVQLGQGRLEMHNNVFYQSKGTAPAIVRENPASDVDTPFCAPFDREPWVLGRKVTGSNNWVQTNAALVPSASEWSGTLKGTNPSSWSDTDIAQRLLRPKAGSALLNAANPAPPGPIGSPFPSALLVPIQDPPYRTKLAIGGQRPRGTADGLDIGAFELAEVLPGGEPKPMEGAQPLIPPRSQPIAPPATVANPPAQTSTSKPIPQRAAPAPVRALPSFAPTETASDIRRRRYYMALAFCLAPRPWTSWLEPLDAVRPLRCLLRTAPR</sequence>
<name>A0A4V5ZPT0_9GAMM</name>
<dbReference type="InterPro" id="IPR011050">
    <property type="entry name" value="Pectin_lyase_fold/virulence"/>
</dbReference>
<feature type="region of interest" description="Disordered" evidence="1">
    <location>
        <begin position="484"/>
        <end position="514"/>
    </location>
</feature>
<dbReference type="RefSeq" id="WP_137266683.1">
    <property type="nucleotide sequence ID" value="NZ_SZUA01000002.1"/>
</dbReference>
<dbReference type="SUPFAM" id="SSF51126">
    <property type="entry name" value="Pectin lyase-like"/>
    <property type="match status" value="1"/>
</dbReference>
<keyword evidence="2" id="KW-0732">Signal</keyword>
<dbReference type="OrthoDB" id="6327875at2"/>
<gene>
    <name evidence="3" type="ORF">FCE95_08940</name>
</gene>
<evidence type="ECO:0008006" key="5">
    <source>
        <dbReference type="Google" id="ProtNLM"/>
    </source>
</evidence>
<protein>
    <recommendedName>
        <fullName evidence="5">Right handed beta helix domain-containing protein</fullName>
    </recommendedName>
</protein>
<organism evidence="3 4">
    <name type="scientific">Luteimonas gilva</name>
    <dbReference type="NCBI Taxonomy" id="2572684"/>
    <lineage>
        <taxon>Bacteria</taxon>
        <taxon>Pseudomonadati</taxon>
        <taxon>Pseudomonadota</taxon>
        <taxon>Gammaproteobacteria</taxon>
        <taxon>Lysobacterales</taxon>
        <taxon>Lysobacteraceae</taxon>
        <taxon>Luteimonas</taxon>
    </lineage>
</organism>
<evidence type="ECO:0000256" key="1">
    <source>
        <dbReference type="SAM" id="MobiDB-lite"/>
    </source>
</evidence>
<feature type="signal peptide" evidence="2">
    <location>
        <begin position="1"/>
        <end position="23"/>
    </location>
</feature>
<feature type="chain" id="PRO_5020656155" description="Right handed beta helix domain-containing protein" evidence="2">
    <location>
        <begin position="24"/>
        <end position="571"/>
    </location>
</feature>
<accession>A0A4V5ZPT0</accession>
<dbReference type="InterPro" id="IPR012334">
    <property type="entry name" value="Pectin_lyas_fold"/>
</dbReference>